<evidence type="ECO:0000256" key="2">
    <source>
        <dbReference type="SAM" id="MobiDB-lite"/>
    </source>
</evidence>
<reference evidence="3 4" key="1">
    <citation type="journal article" date="2007" name="Nature">
        <title>Genome of the marsupial Monodelphis domestica reveals innovation in non-coding sequences.</title>
        <authorList>
            <person name="Mikkelsen T.S."/>
            <person name="Wakefield M.J."/>
            <person name="Aken B."/>
            <person name="Amemiya C.T."/>
            <person name="Chang J.L."/>
            <person name="Duke S."/>
            <person name="Garber M."/>
            <person name="Gentles A.J."/>
            <person name="Goodstadt L."/>
            <person name="Heger A."/>
            <person name="Jurka J."/>
            <person name="Kamal M."/>
            <person name="Mauceli E."/>
            <person name="Searle S.M."/>
            <person name="Sharpe T."/>
            <person name="Baker M.L."/>
            <person name="Batzer M.A."/>
            <person name="Benos P.V."/>
            <person name="Belov K."/>
            <person name="Clamp M."/>
            <person name="Cook A."/>
            <person name="Cuff J."/>
            <person name="Das R."/>
            <person name="Davidow L."/>
            <person name="Deakin J.E."/>
            <person name="Fazzari M.J."/>
            <person name="Glass J.L."/>
            <person name="Grabherr M."/>
            <person name="Greally J.M."/>
            <person name="Gu W."/>
            <person name="Hore T.A."/>
            <person name="Huttley G.A."/>
            <person name="Kleber M."/>
            <person name="Jirtle R.L."/>
            <person name="Koina E."/>
            <person name="Lee J.T."/>
            <person name="Mahony S."/>
            <person name="Marra M.A."/>
            <person name="Miller R.D."/>
            <person name="Nicholls R.D."/>
            <person name="Oda M."/>
            <person name="Papenfuss A.T."/>
            <person name="Parra Z.E."/>
            <person name="Pollock D.D."/>
            <person name="Ray D.A."/>
            <person name="Schein J.E."/>
            <person name="Speed T.P."/>
            <person name="Thompson K."/>
            <person name="VandeBerg J.L."/>
            <person name="Wade C.M."/>
            <person name="Walker J.A."/>
            <person name="Waters P.D."/>
            <person name="Webber C."/>
            <person name="Weidman J.R."/>
            <person name="Xie X."/>
            <person name="Zody M.C."/>
            <person name="Baldwin J."/>
            <person name="Abdouelleil A."/>
            <person name="Abdulkadir J."/>
            <person name="Abebe A."/>
            <person name="Abera B."/>
            <person name="Abreu J."/>
            <person name="Acer S.C."/>
            <person name="Aftuck L."/>
            <person name="Alexander A."/>
            <person name="An P."/>
            <person name="Anderson E."/>
            <person name="Anderson S."/>
            <person name="Arachi H."/>
            <person name="Azer M."/>
            <person name="Bachantsang P."/>
            <person name="Barry A."/>
            <person name="Bayul T."/>
            <person name="Berlin A."/>
            <person name="Bessette D."/>
            <person name="Bloom T."/>
            <person name="Bloom T."/>
            <person name="Boguslavskiy L."/>
            <person name="Bonnet C."/>
            <person name="Boukhgalter B."/>
            <person name="Bourzgui I."/>
            <person name="Brown A."/>
            <person name="Cahill P."/>
            <person name="Channer S."/>
            <person name="Cheshatsang Y."/>
            <person name="Chuda L."/>
            <person name="Citroen M."/>
            <person name="Collymore A."/>
            <person name="Cooke P."/>
            <person name="Costello M."/>
            <person name="D'Aco K."/>
            <person name="Daza R."/>
            <person name="De Haan G."/>
            <person name="DeGray S."/>
            <person name="DeMaso C."/>
            <person name="Dhargay N."/>
            <person name="Dooley K."/>
            <person name="Dooley E."/>
            <person name="Doricent M."/>
            <person name="Dorje P."/>
            <person name="Dorjee K."/>
            <person name="Dupes A."/>
            <person name="Elong R."/>
            <person name="Falk J."/>
            <person name="Farina A."/>
            <person name="Faro S."/>
            <person name="Ferguson D."/>
            <person name="Fisher S."/>
            <person name="Foley C.D."/>
            <person name="Franke A."/>
            <person name="Friedrich D."/>
            <person name="Gadbois L."/>
            <person name="Gearin G."/>
            <person name="Gearin C.R."/>
            <person name="Giannoukos G."/>
            <person name="Goode T."/>
            <person name="Graham J."/>
            <person name="Grandbois E."/>
            <person name="Grewal S."/>
            <person name="Gyaltsen K."/>
            <person name="Hafez N."/>
            <person name="Hagos B."/>
            <person name="Hall J."/>
            <person name="Henson C."/>
            <person name="Hollinger A."/>
            <person name="Honan T."/>
            <person name="Huard M.D."/>
            <person name="Hughes L."/>
            <person name="Hurhula B."/>
            <person name="Husby M.E."/>
            <person name="Kamat A."/>
            <person name="Kanga B."/>
            <person name="Kashin S."/>
            <person name="Khazanovich D."/>
            <person name="Kisner P."/>
            <person name="Lance K."/>
            <person name="Lara M."/>
            <person name="Lee W."/>
            <person name="Lennon N."/>
            <person name="Letendre F."/>
            <person name="LeVine R."/>
            <person name="Lipovsky A."/>
            <person name="Liu X."/>
            <person name="Liu J."/>
            <person name="Liu S."/>
            <person name="Lokyitsang T."/>
            <person name="Lokyitsang Y."/>
            <person name="Lubonja R."/>
            <person name="Lui A."/>
            <person name="MacDonald P."/>
            <person name="Magnisalis V."/>
            <person name="Maru K."/>
            <person name="Matthews C."/>
            <person name="McCusker W."/>
            <person name="McDonough S."/>
            <person name="Mehta T."/>
            <person name="Meldrim J."/>
            <person name="Meneus L."/>
            <person name="Mihai O."/>
            <person name="Mihalev A."/>
            <person name="Mihova T."/>
            <person name="Mittelman R."/>
            <person name="Mlenga V."/>
            <person name="Montmayeur A."/>
            <person name="Mulrain L."/>
            <person name="Navidi A."/>
            <person name="Naylor J."/>
            <person name="Negash T."/>
            <person name="Nguyen T."/>
            <person name="Nguyen N."/>
            <person name="Nicol R."/>
            <person name="Norbu C."/>
            <person name="Norbu N."/>
            <person name="Novod N."/>
            <person name="O'Neill B."/>
            <person name="Osman S."/>
            <person name="Markiewicz E."/>
            <person name="Oyono O.L."/>
            <person name="Patti C."/>
            <person name="Phunkhang P."/>
            <person name="Pierre F."/>
            <person name="Priest M."/>
            <person name="Raghuraman S."/>
            <person name="Rege F."/>
            <person name="Reyes R."/>
            <person name="Rise C."/>
            <person name="Rogov P."/>
            <person name="Ross K."/>
            <person name="Ryan E."/>
            <person name="Settipalli S."/>
            <person name="Shea T."/>
            <person name="Sherpa N."/>
            <person name="Shi L."/>
            <person name="Shih D."/>
            <person name="Sparrow T."/>
            <person name="Spaulding J."/>
            <person name="Stalker J."/>
            <person name="Stange-Thomann N."/>
            <person name="Stavropoulos S."/>
            <person name="Stone C."/>
            <person name="Strader C."/>
            <person name="Tesfaye S."/>
            <person name="Thomson T."/>
            <person name="Thoulutsang Y."/>
            <person name="Thoulutsang D."/>
            <person name="Topham K."/>
            <person name="Topping I."/>
            <person name="Tsamla T."/>
            <person name="Vassiliev H."/>
            <person name="Vo A."/>
            <person name="Wangchuk T."/>
            <person name="Wangdi T."/>
            <person name="Weiand M."/>
            <person name="Wilkinson J."/>
            <person name="Wilson A."/>
            <person name="Yadav S."/>
            <person name="Young G."/>
            <person name="Yu Q."/>
            <person name="Zembek L."/>
            <person name="Zhong D."/>
            <person name="Zimmer A."/>
            <person name="Zwirko Z."/>
            <person name="Jaffe D.B."/>
            <person name="Alvarez P."/>
            <person name="Brockman W."/>
            <person name="Butler J."/>
            <person name="Chin C."/>
            <person name="Gnerre S."/>
            <person name="MacCallum I."/>
            <person name="Graves J.A."/>
            <person name="Ponting C.P."/>
            <person name="Breen M."/>
            <person name="Samollow P.B."/>
            <person name="Lander E.S."/>
            <person name="Lindblad-Toh K."/>
        </authorList>
    </citation>
    <scope>NUCLEOTIDE SEQUENCE [LARGE SCALE GENOMIC DNA]</scope>
</reference>
<dbReference type="FunCoup" id="A0A5F8HE76">
    <property type="interactions" value="6"/>
</dbReference>
<reference evidence="3" key="2">
    <citation type="submission" date="2025-08" db="UniProtKB">
        <authorList>
            <consortium name="Ensembl"/>
        </authorList>
    </citation>
    <scope>IDENTIFICATION</scope>
</reference>
<evidence type="ECO:0000313" key="4">
    <source>
        <dbReference type="Proteomes" id="UP000002280"/>
    </source>
</evidence>
<feature type="coiled-coil region" evidence="1">
    <location>
        <begin position="148"/>
        <end position="196"/>
    </location>
</feature>
<dbReference type="PANTHER" id="PTHR16065:SF2">
    <property type="entry name" value="COILED-COIL DOMAIN CONTAINING 198"/>
    <property type="match status" value="1"/>
</dbReference>
<dbReference type="Ensembl" id="ENSMODT00000086863.1">
    <property type="protein sequence ID" value="ENSMODP00000058138.1"/>
    <property type="gene ID" value="ENSMODG00000007762.4"/>
</dbReference>
<evidence type="ECO:0000313" key="3">
    <source>
        <dbReference type="Ensembl" id="ENSMODP00000058138.1"/>
    </source>
</evidence>
<feature type="region of interest" description="Disordered" evidence="2">
    <location>
        <begin position="48"/>
        <end position="80"/>
    </location>
</feature>
<reference evidence="3" key="3">
    <citation type="submission" date="2025-09" db="UniProtKB">
        <authorList>
            <consortium name="Ensembl"/>
        </authorList>
    </citation>
    <scope>IDENTIFICATION</scope>
</reference>
<organism evidence="3 4">
    <name type="scientific">Monodelphis domestica</name>
    <name type="common">Gray short-tailed opossum</name>
    <dbReference type="NCBI Taxonomy" id="13616"/>
    <lineage>
        <taxon>Eukaryota</taxon>
        <taxon>Metazoa</taxon>
        <taxon>Chordata</taxon>
        <taxon>Craniata</taxon>
        <taxon>Vertebrata</taxon>
        <taxon>Euteleostomi</taxon>
        <taxon>Mammalia</taxon>
        <taxon>Metatheria</taxon>
        <taxon>Didelphimorphia</taxon>
        <taxon>Didelphidae</taxon>
        <taxon>Monodelphis</taxon>
    </lineage>
</organism>
<dbReference type="PANTHER" id="PTHR16065">
    <property type="entry name" value="COILED-COIL DOMAIN CONTAINING 198"/>
    <property type="match status" value="1"/>
</dbReference>
<sequence length="337" mass="39560">MGSKHSKAYPRVTKVAPIQDKCPLSSPVNHREVPFIDNLEKRSLYPFAKLQGQKKSPKQLPPLRETENGRYSSDLNMPRPMSFDISVEKRETSIIKKHPPRRFQIFEPFGPEITNAEKFLTHKGAETTPKKKQDLEKKMQSLTYSSGKRQYLNKMKMLEMNCKKQEAQAELKRNLHKDARINKHKAKKILENMQKNDSRKNSMTRKSDVLMNGNKGTKSSSIIYMWTNLQPIYLILISLLDLSLVFPNAHWTFEEHSTRGNEQNREFAKNHEQIEYNPRRSDVLRRWSLKQQVQDEIFWDSSSTSSDDLDKNERKSWGLLRTKTQRIPVFDELLDQE</sequence>
<dbReference type="STRING" id="13616.ENSMODP00000058138"/>
<dbReference type="InParanoid" id="A0A5F8HE76"/>
<dbReference type="AlphaFoldDB" id="A0A5F8HE76"/>
<dbReference type="OMA" id="QRDHKAK"/>
<proteinExistence type="predicted"/>
<keyword evidence="4" id="KW-1185">Reference proteome</keyword>
<accession>A0A5F8HE76</accession>
<name>A0A5F8HE76_MONDO</name>
<dbReference type="GeneTree" id="ENSGT00390000001071"/>
<dbReference type="Pfam" id="PF15398">
    <property type="entry name" value="DUF4619"/>
    <property type="match status" value="2"/>
</dbReference>
<protein>
    <submittedName>
        <fullName evidence="3">Coiled-coil domain containing 198</fullName>
    </submittedName>
</protein>
<keyword evidence="1" id="KW-0175">Coiled coil</keyword>
<evidence type="ECO:0000256" key="1">
    <source>
        <dbReference type="SAM" id="Coils"/>
    </source>
</evidence>
<dbReference type="InterPro" id="IPR029235">
    <property type="entry name" value="FAME"/>
</dbReference>
<dbReference type="Proteomes" id="UP000002280">
    <property type="component" value="Chromosome 1"/>
</dbReference>
<dbReference type="Bgee" id="ENSMODG00000007762">
    <property type="expression patterns" value="Expressed in placenta and 7 other cell types or tissues"/>
</dbReference>